<evidence type="ECO:0000313" key="2">
    <source>
        <dbReference type="EMBL" id="MVT07211.1"/>
    </source>
</evidence>
<dbReference type="SMART" id="SM00886">
    <property type="entry name" value="Dabb"/>
    <property type="match status" value="1"/>
</dbReference>
<dbReference type="RefSeq" id="WP_157304619.1">
    <property type="nucleotide sequence ID" value="NZ_WRXN01000001.1"/>
</dbReference>
<dbReference type="Pfam" id="PF07876">
    <property type="entry name" value="Dabb"/>
    <property type="match status" value="1"/>
</dbReference>
<dbReference type="Proteomes" id="UP000461730">
    <property type="component" value="Unassembled WGS sequence"/>
</dbReference>
<evidence type="ECO:0000313" key="3">
    <source>
        <dbReference type="Proteomes" id="UP000461730"/>
    </source>
</evidence>
<keyword evidence="3" id="KW-1185">Reference proteome</keyword>
<dbReference type="InterPro" id="IPR013097">
    <property type="entry name" value="Dabb"/>
</dbReference>
<dbReference type="InterPro" id="IPR011008">
    <property type="entry name" value="Dimeric_a/b-barrel"/>
</dbReference>
<dbReference type="EMBL" id="WRXN01000001">
    <property type="protein sequence ID" value="MVT07211.1"/>
    <property type="molecule type" value="Genomic_DNA"/>
</dbReference>
<sequence>MFVHVVNFWLKPGLSEADIRKFEEGVQSLSVIESLVMFNVGKPASTDRPVIDRSYSYCELTVFNDEAGHDVYQKHPVHLAFVENCKHLWEKVVIYDSETI</sequence>
<protein>
    <submittedName>
        <fullName evidence="2">Dabb family protein</fullName>
    </submittedName>
</protein>
<comment type="caution">
    <text evidence="2">The sequence shown here is derived from an EMBL/GenBank/DDBJ whole genome shotgun (WGS) entry which is preliminary data.</text>
</comment>
<evidence type="ECO:0000259" key="1">
    <source>
        <dbReference type="PROSITE" id="PS51502"/>
    </source>
</evidence>
<organism evidence="2 3">
    <name type="scientific">Chitinophaga tropicalis</name>
    <dbReference type="NCBI Taxonomy" id="2683588"/>
    <lineage>
        <taxon>Bacteria</taxon>
        <taxon>Pseudomonadati</taxon>
        <taxon>Bacteroidota</taxon>
        <taxon>Chitinophagia</taxon>
        <taxon>Chitinophagales</taxon>
        <taxon>Chitinophagaceae</taxon>
        <taxon>Chitinophaga</taxon>
    </lineage>
</organism>
<gene>
    <name evidence="2" type="ORF">GO493_02980</name>
</gene>
<name>A0A7K1TYM6_9BACT</name>
<feature type="domain" description="Stress-response A/B barrel" evidence="1">
    <location>
        <begin position="2"/>
        <end position="97"/>
    </location>
</feature>
<accession>A0A7K1TYM6</accession>
<reference evidence="2 3" key="1">
    <citation type="submission" date="2019-12" db="EMBL/GenBank/DDBJ databases">
        <title>Chitinophaga sp. strain ysch24 (GDMCC 1.1355), whole genome shotgun sequence.</title>
        <authorList>
            <person name="Zhang X."/>
        </authorList>
    </citation>
    <scope>NUCLEOTIDE SEQUENCE [LARGE SCALE GENOMIC DNA]</scope>
    <source>
        <strain evidence="3">ysch24</strain>
    </source>
</reference>
<dbReference type="SUPFAM" id="SSF54909">
    <property type="entry name" value="Dimeric alpha+beta barrel"/>
    <property type="match status" value="1"/>
</dbReference>
<dbReference type="Gene3D" id="3.30.70.100">
    <property type="match status" value="1"/>
</dbReference>
<dbReference type="PROSITE" id="PS51502">
    <property type="entry name" value="S_R_A_B_BARREL"/>
    <property type="match status" value="1"/>
</dbReference>
<proteinExistence type="predicted"/>
<dbReference type="AlphaFoldDB" id="A0A7K1TYM6"/>